<dbReference type="InterPro" id="IPR000719">
    <property type="entry name" value="Prot_kinase_dom"/>
</dbReference>
<keyword evidence="12" id="KW-0808">Transferase</keyword>
<keyword evidence="9" id="KW-0832">Ubl conjugation</keyword>
<keyword evidence="4" id="KW-0479">Metal-binding</keyword>
<feature type="compositionally biased region" description="Low complexity" evidence="13">
    <location>
        <begin position="375"/>
        <end position="388"/>
    </location>
</feature>
<dbReference type="EMBL" id="CAJNOR010004634">
    <property type="protein sequence ID" value="CAF1517535.1"/>
    <property type="molecule type" value="Genomic_DNA"/>
</dbReference>
<evidence type="ECO:0000256" key="9">
    <source>
        <dbReference type="ARBA" id="ARBA00022843"/>
    </source>
</evidence>
<evidence type="ECO:0000256" key="5">
    <source>
        <dbReference type="ARBA" id="ARBA00022741"/>
    </source>
</evidence>
<dbReference type="FunFam" id="1.10.510.10:FF:000658">
    <property type="entry name" value="Protein CBG12184"/>
    <property type="match status" value="1"/>
</dbReference>
<comment type="similarity">
    <text evidence="12">Belongs to the protein kinase superfamily.</text>
</comment>
<feature type="region of interest" description="Disordered" evidence="13">
    <location>
        <begin position="375"/>
        <end position="419"/>
    </location>
</feature>
<keyword evidence="16" id="KW-1185">Reference proteome</keyword>
<evidence type="ECO:0000256" key="3">
    <source>
        <dbReference type="ARBA" id="ARBA00022553"/>
    </source>
</evidence>
<evidence type="ECO:0000256" key="1">
    <source>
        <dbReference type="ARBA" id="ARBA00001946"/>
    </source>
</evidence>
<dbReference type="SMART" id="SM00220">
    <property type="entry name" value="S_TKc"/>
    <property type="match status" value="1"/>
</dbReference>
<dbReference type="GO" id="GO:0005524">
    <property type="term" value="F:ATP binding"/>
    <property type="evidence" value="ECO:0007669"/>
    <property type="project" value="UniProtKB-UniRule"/>
</dbReference>
<keyword evidence="10" id="KW-0744">Spermatogenesis</keyword>
<evidence type="ECO:0000256" key="6">
    <source>
        <dbReference type="ARBA" id="ARBA00022782"/>
    </source>
</evidence>
<gene>
    <name evidence="15" type="ORF">XAT740_LOCUS40591</name>
</gene>
<sequence length="419" mass="47684">MSTVIFVLKRKVCASMLVHAFRTFVGIDRLQFLFEIYYDFGKSNVLMSGSMSNSLVLVNTKQDPKGLKNVKLSTQTKSKLFTSNGTKNSPLTSDAQQSLLQLGFRINEKLIGTGSYAKVKRCIRELDNKEFAVKIIDRDKAPSDFVSKFLPRELDIIRMLDHPNIVKVAHILQTKSLTLIVMEYAPSGDLLDYINKNTRLQETMAKRMFRELCDAIYYIHFRNICHRDLKCENLLLDQHLRIKLADFGFSRYCVEPAPSENNRKSVIEKKILSRTFCGSAAYAAPEILRGQEYNPKLYDIWSAGCILYIMIYSKMPFDDSDMKKMIEAQMSKGGLRLGSEGSTEAQDLILRMLQPEVTQRWPIELIQKHPWFGKQTTTDKQTTSSSASYVGTINRVQDNGGGSGNTHQIQKRQAPPVYA</sequence>
<evidence type="ECO:0000313" key="16">
    <source>
        <dbReference type="Proteomes" id="UP000663828"/>
    </source>
</evidence>
<dbReference type="InterPro" id="IPR017441">
    <property type="entry name" value="Protein_kinase_ATP_BS"/>
</dbReference>
<evidence type="ECO:0000256" key="8">
    <source>
        <dbReference type="ARBA" id="ARBA00022842"/>
    </source>
</evidence>
<evidence type="ECO:0000256" key="10">
    <source>
        <dbReference type="ARBA" id="ARBA00022871"/>
    </source>
</evidence>
<dbReference type="InterPro" id="IPR008271">
    <property type="entry name" value="Ser/Thr_kinase_AS"/>
</dbReference>
<dbReference type="Proteomes" id="UP000663828">
    <property type="component" value="Unassembled WGS sequence"/>
</dbReference>
<feature type="binding site" evidence="11">
    <location>
        <position position="134"/>
    </location>
    <ligand>
        <name>ATP</name>
        <dbReference type="ChEBI" id="CHEBI:30616"/>
    </ligand>
</feature>
<dbReference type="GO" id="GO:0000226">
    <property type="term" value="P:microtubule cytoskeleton organization"/>
    <property type="evidence" value="ECO:0007669"/>
    <property type="project" value="TreeGrafter"/>
</dbReference>
<dbReference type="GO" id="GO:0050321">
    <property type="term" value="F:tau-protein kinase activity"/>
    <property type="evidence" value="ECO:0007669"/>
    <property type="project" value="TreeGrafter"/>
</dbReference>
<dbReference type="GO" id="GO:0030154">
    <property type="term" value="P:cell differentiation"/>
    <property type="evidence" value="ECO:0007669"/>
    <property type="project" value="UniProtKB-KW"/>
</dbReference>
<keyword evidence="6" id="KW-0221">Differentiation</keyword>
<keyword evidence="2" id="KW-0217">Developmental protein</keyword>
<keyword evidence="5 11" id="KW-0547">Nucleotide-binding</keyword>
<dbReference type="PROSITE" id="PS50011">
    <property type="entry name" value="PROTEIN_KINASE_DOM"/>
    <property type="match status" value="1"/>
</dbReference>
<feature type="domain" description="Protein kinase" evidence="14">
    <location>
        <begin position="105"/>
        <end position="372"/>
    </location>
</feature>
<reference evidence="15" key="1">
    <citation type="submission" date="2021-02" db="EMBL/GenBank/DDBJ databases">
        <authorList>
            <person name="Nowell W R."/>
        </authorList>
    </citation>
    <scope>NUCLEOTIDE SEQUENCE</scope>
</reference>
<evidence type="ECO:0000256" key="13">
    <source>
        <dbReference type="SAM" id="MobiDB-lite"/>
    </source>
</evidence>
<evidence type="ECO:0000256" key="2">
    <source>
        <dbReference type="ARBA" id="ARBA00022473"/>
    </source>
</evidence>
<dbReference type="PROSITE" id="PS00108">
    <property type="entry name" value="PROTEIN_KINASE_ST"/>
    <property type="match status" value="1"/>
</dbReference>
<keyword evidence="7 11" id="KW-0067">ATP-binding</keyword>
<comment type="caution">
    <text evidence="15">The sequence shown here is derived from an EMBL/GenBank/DDBJ whole genome shotgun (WGS) entry which is preliminary data.</text>
</comment>
<dbReference type="Gene3D" id="1.10.510.10">
    <property type="entry name" value="Transferase(Phosphotransferase) domain 1"/>
    <property type="match status" value="1"/>
</dbReference>
<dbReference type="PROSITE" id="PS00107">
    <property type="entry name" value="PROTEIN_KINASE_ATP"/>
    <property type="match status" value="1"/>
</dbReference>
<dbReference type="GO" id="GO:0035556">
    <property type="term" value="P:intracellular signal transduction"/>
    <property type="evidence" value="ECO:0007669"/>
    <property type="project" value="TreeGrafter"/>
</dbReference>
<dbReference type="AlphaFoldDB" id="A0A815UIH7"/>
<evidence type="ECO:0000256" key="4">
    <source>
        <dbReference type="ARBA" id="ARBA00022723"/>
    </source>
</evidence>
<keyword evidence="3" id="KW-0597">Phosphoprotein</keyword>
<dbReference type="SUPFAM" id="SSF56112">
    <property type="entry name" value="Protein kinase-like (PK-like)"/>
    <property type="match status" value="1"/>
</dbReference>
<proteinExistence type="inferred from homology"/>
<dbReference type="GO" id="GO:0000287">
    <property type="term" value="F:magnesium ion binding"/>
    <property type="evidence" value="ECO:0007669"/>
    <property type="project" value="UniProtKB-ARBA"/>
</dbReference>
<protein>
    <recommendedName>
        <fullName evidence="14">Protein kinase domain-containing protein</fullName>
    </recommendedName>
</protein>
<keyword evidence="12" id="KW-0723">Serine/threonine-protein kinase</keyword>
<dbReference type="GO" id="GO:0007283">
    <property type="term" value="P:spermatogenesis"/>
    <property type="evidence" value="ECO:0007669"/>
    <property type="project" value="UniProtKB-KW"/>
</dbReference>
<evidence type="ECO:0000313" key="15">
    <source>
        <dbReference type="EMBL" id="CAF1517535.1"/>
    </source>
</evidence>
<dbReference type="PANTHER" id="PTHR24346">
    <property type="entry name" value="MAP/MICROTUBULE AFFINITY-REGULATING KINASE"/>
    <property type="match status" value="1"/>
</dbReference>
<dbReference type="InterPro" id="IPR011009">
    <property type="entry name" value="Kinase-like_dom_sf"/>
</dbReference>
<name>A0A815UIH7_ADIRI</name>
<dbReference type="PANTHER" id="PTHR24346:SF102">
    <property type="entry name" value="TESTIS-SPECIFIC SERINE_THREONINE-PROTEIN KINASE 1"/>
    <property type="match status" value="1"/>
</dbReference>
<organism evidence="15 16">
    <name type="scientific">Adineta ricciae</name>
    <name type="common">Rotifer</name>
    <dbReference type="NCBI Taxonomy" id="249248"/>
    <lineage>
        <taxon>Eukaryota</taxon>
        <taxon>Metazoa</taxon>
        <taxon>Spiralia</taxon>
        <taxon>Gnathifera</taxon>
        <taxon>Rotifera</taxon>
        <taxon>Eurotatoria</taxon>
        <taxon>Bdelloidea</taxon>
        <taxon>Adinetida</taxon>
        <taxon>Adinetidae</taxon>
        <taxon>Adineta</taxon>
    </lineage>
</organism>
<dbReference type="Pfam" id="PF00069">
    <property type="entry name" value="Pkinase"/>
    <property type="match status" value="1"/>
</dbReference>
<keyword evidence="8" id="KW-0460">Magnesium</keyword>
<evidence type="ECO:0000256" key="7">
    <source>
        <dbReference type="ARBA" id="ARBA00022840"/>
    </source>
</evidence>
<comment type="cofactor">
    <cofactor evidence="1">
        <name>Mg(2+)</name>
        <dbReference type="ChEBI" id="CHEBI:18420"/>
    </cofactor>
</comment>
<accession>A0A815UIH7</accession>
<evidence type="ECO:0000256" key="11">
    <source>
        <dbReference type="PROSITE-ProRule" id="PRU10141"/>
    </source>
</evidence>
<evidence type="ECO:0000256" key="12">
    <source>
        <dbReference type="RuleBase" id="RU000304"/>
    </source>
</evidence>
<keyword evidence="12" id="KW-0418">Kinase</keyword>
<dbReference type="GO" id="GO:0005737">
    <property type="term" value="C:cytoplasm"/>
    <property type="evidence" value="ECO:0007669"/>
    <property type="project" value="TreeGrafter"/>
</dbReference>
<evidence type="ECO:0000259" key="14">
    <source>
        <dbReference type="PROSITE" id="PS50011"/>
    </source>
</evidence>